<evidence type="ECO:0000313" key="3">
    <source>
        <dbReference type="Proteomes" id="UP000008827"/>
    </source>
</evidence>
<proteinExistence type="predicted"/>
<reference evidence="1" key="3">
    <citation type="submission" date="2018-07" db="EMBL/GenBank/DDBJ databases">
        <title>WGS assembly of Glycine max.</title>
        <authorList>
            <person name="Schmutz J."/>
            <person name="Cannon S."/>
            <person name="Schlueter J."/>
            <person name="Ma J."/>
            <person name="Mitros T."/>
            <person name="Nelson W."/>
            <person name="Hyten D."/>
            <person name="Song Q."/>
            <person name="Thelen J."/>
            <person name="Cheng J."/>
            <person name="Xu D."/>
            <person name="Hellsten U."/>
            <person name="May G."/>
            <person name="Yu Y."/>
            <person name="Sakurai T."/>
            <person name="Umezawa T."/>
            <person name="Bhattacharyya M."/>
            <person name="Sandhu D."/>
            <person name="Valliyodan B."/>
            <person name="Lindquist E."/>
            <person name="Peto M."/>
            <person name="Grant D."/>
            <person name="Shu S."/>
            <person name="Goodstein D."/>
            <person name="Barry K."/>
            <person name="Futrell-Griggs M."/>
            <person name="Abernathy B."/>
            <person name="Du J."/>
            <person name="Tian Z."/>
            <person name="Zhu L."/>
            <person name="Gill N."/>
            <person name="Joshi T."/>
            <person name="Libault M."/>
            <person name="Sethuraman A."/>
            <person name="Zhang X."/>
            <person name="Shinozaki K."/>
            <person name="Nguyen H."/>
            <person name="Wing R."/>
            <person name="Cregan P."/>
            <person name="Specht J."/>
            <person name="Grimwood J."/>
            <person name="Rokhsar D."/>
            <person name="Stacey G."/>
            <person name="Shoemaker R."/>
            <person name="Jackson S."/>
        </authorList>
    </citation>
    <scope>NUCLEOTIDE SEQUENCE</scope>
    <source>
        <tissue evidence="1">Callus</tissue>
    </source>
</reference>
<sequence length="86" mass="9621">MTSKLYSEWLHDRSIHNNSSPHQPHVQRTTWEPPPTGFLTCNLEAALFDDIQAFGSGFCILGEDGIFIKTRNCIFNGSPTPAQAEE</sequence>
<organism evidence="1">
    <name type="scientific">Glycine max</name>
    <name type="common">Soybean</name>
    <name type="synonym">Glycine hispida</name>
    <dbReference type="NCBI Taxonomy" id="3847"/>
    <lineage>
        <taxon>Eukaryota</taxon>
        <taxon>Viridiplantae</taxon>
        <taxon>Streptophyta</taxon>
        <taxon>Embryophyta</taxon>
        <taxon>Tracheophyta</taxon>
        <taxon>Spermatophyta</taxon>
        <taxon>Magnoliopsida</taxon>
        <taxon>eudicotyledons</taxon>
        <taxon>Gunneridae</taxon>
        <taxon>Pentapetalae</taxon>
        <taxon>rosids</taxon>
        <taxon>fabids</taxon>
        <taxon>Fabales</taxon>
        <taxon>Fabaceae</taxon>
        <taxon>Papilionoideae</taxon>
        <taxon>50 kb inversion clade</taxon>
        <taxon>NPAAA clade</taxon>
        <taxon>indigoferoid/millettioid clade</taxon>
        <taxon>Phaseoleae</taxon>
        <taxon>Glycine</taxon>
        <taxon>Glycine subgen. Soja</taxon>
    </lineage>
</organism>
<protein>
    <recommendedName>
        <fullName evidence="4">RNase H type-1 domain-containing protein</fullName>
    </recommendedName>
</protein>
<accession>A0A0R0LHP5</accession>
<keyword evidence="3" id="KW-1185">Reference proteome</keyword>
<evidence type="ECO:0008006" key="4">
    <source>
        <dbReference type="Google" id="ProtNLM"/>
    </source>
</evidence>
<evidence type="ECO:0000313" key="1">
    <source>
        <dbReference type="EMBL" id="KRH75503.1"/>
    </source>
</evidence>
<dbReference type="EnsemblPlants" id="KRH75503">
    <property type="protein sequence ID" value="KRH75503"/>
    <property type="gene ID" value="GLYMA_01G088600"/>
</dbReference>
<reference evidence="2" key="2">
    <citation type="submission" date="2018-02" db="UniProtKB">
        <authorList>
            <consortium name="EnsemblPlants"/>
        </authorList>
    </citation>
    <scope>IDENTIFICATION</scope>
    <source>
        <strain evidence="2">Williams 82</strain>
    </source>
</reference>
<gene>
    <name evidence="1" type="ORF">GLYMA_01G088600</name>
</gene>
<dbReference type="AlphaFoldDB" id="A0A0R0LHP5"/>
<dbReference type="EMBL" id="CM000834">
    <property type="protein sequence ID" value="KRH75503.1"/>
    <property type="molecule type" value="Genomic_DNA"/>
</dbReference>
<dbReference type="Proteomes" id="UP000008827">
    <property type="component" value="Chromosome 1"/>
</dbReference>
<evidence type="ECO:0000313" key="2">
    <source>
        <dbReference type="EnsemblPlants" id="KRH75503"/>
    </source>
</evidence>
<dbReference type="InParanoid" id="A0A0R0LHP5"/>
<dbReference type="Gramene" id="KRH75503">
    <property type="protein sequence ID" value="KRH75503"/>
    <property type="gene ID" value="GLYMA_01G088600"/>
</dbReference>
<reference evidence="1 2" key="1">
    <citation type="journal article" date="2010" name="Nature">
        <title>Genome sequence of the palaeopolyploid soybean.</title>
        <authorList>
            <person name="Schmutz J."/>
            <person name="Cannon S.B."/>
            <person name="Schlueter J."/>
            <person name="Ma J."/>
            <person name="Mitros T."/>
            <person name="Nelson W."/>
            <person name="Hyten D.L."/>
            <person name="Song Q."/>
            <person name="Thelen J.J."/>
            <person name="Cheng J."/>
            <person name="Xu D."/>
            <person name="Hellsten U."/>
            <person name="May G.D."/>
            <person name="Yu Y."/>
            <person name="Sakurai T."/>
            <person name="Umezawa T."/>
            <person name="Bhattacharyya M.K."/>
            <person name="Sandhu D."/>
            <person name="Valliyodan B."/>
            <person name="Lindquist E."/>
            <person name="Peto M."/>
            <person name="Grant D."/>
            <person name="Shu S."/>
            <person name="Goodstein D."/>
            <person name="Barry K."/>
            <person name="Futrell-Griggs M."/>
            <person name="Abernathy B."/>
            <person name="Du J."/>
            <person name="Tian Z."/>
            <person name="Zhu L."/>
            <person name="Gill N."/>
            <person name="Joshi T."/>
            <person name="Libault M."/>
            <person name="Sethuraman A."/>
            <person name="Zhang X.-C."/>
            <person name="Shinozaki K."/>
            <person name="Nguyen H.T."/>
            <person name="Wing R.A."/>
            <person name="Cregan P."/>
            <person name="Specht J."/>
            <person name="Grimwood J."/>
            <person name="Rokhsar D."/>
            <person name="Stacey G."/>
            <person name="Shoemaker R.C."/>
            <person name="Jackson S.A."/>
        </authorList>
    </citation>
    <scope>NUCLEOTIDE SEQUENCE</scope>
    <source>
        <strain evidence="2">cv. Williams 82</strain>
        <tissue evidence="1">Callus</tissue>
    </source>
</reference>
<name>A0A0R0LHP5_SOYBN</name>